<evidence type="ECO:0000313" key="1">
    <source>
        <dbReference type="EMBL" id="QHN78183.1"/>
    </source>
</evidence>
<reference evidence="1 2" key="1">
    <citation type="submission" date="2020-01" db="EMBL/GenBank/DDBJ databases">
        <title>Genome sequence of Arachis hypogaea, cultivar Shitouqi.</title>
        <authorList>
            <person name="Zhuang W."/>
            <person name="Chen H."/>
            <person name="Varshney R."/>
            <person name="Wang D."/>
            <person name="Ming R."/>
        </authorList>
    </citation>
    <scope>NUCLEOTIDE SEQUENCE [LARGE SCALE GENOMIC DNA]</scope>
    <source>
        <tissue evidence="1">Young leaf</tissue>
    </source>
</reference>
<organism evidence="1 2">
    <name type="scientific">Arachis hypogaea</name>
    <name type="common">Peanut</name>
    <dbReference type="NCBI Taxonomy" id="3818"/>
    <lineage>
        <taxon>Eukaryota</taxon>
        <taxon>Viridiplantae</taxon>
        <taxon>Streptophyta</taxon>
        <taxon>Embryophyta</taxon>
        <taxon>Tracheophyta</taxon>
        <taxon>Spermatophyta</taxon>
        <taxon>Magnoliopsida</taxon>
        <taxon>eudicotyledons</taxon>
        <taxon>Gunneridae</taxon>
        <taxon>Pentapetalae</taxon>
        <taxon>rosids</taxon>
        <taxon>fabids</taxon>
        <taxon>Fabales</taxon>
        <taxon>Fabaceae</taxon>
        <taxon>Papilionoideae</taxon>
        <taxon>50 kb inversion clade</taxon>
        <taxon>dalbergioids sensu lato</taxon>
        <taxon>Dalbergieae</taxon>
        <taxon>Pterocarpus clade</taxon>
        <taxon>Arachis</taxon>
    </lineage>
</organism>
<accession>A0A6B9V9Y3</accession>
<protein>
    <submittedName>
        <fullName evidence="1">Uncharacterized protein</fullName>
    </submittedName>
</protein>
<dbReference type="AlphaFoldDB" id="A0A6B9V9Y3"/>
<name>A0A6B9V9Y3_ARAHY</name>
<evidence type="ECO:0000313" key="2">
    <source>
        <dbReference type="Proteomes" id="UP000464620"/>
    </source>
</evidence>
<gene>
    <name evidence="1" type="ORF">DS421_19g659190</name>
</gene>
<dbReference type="Proteomes" id="UP000464620">
    <property type="component" value="Chromosome B09"/>
</dbReference>
<dbReference type="EMBL" id="CP031001">
    <property type="protein sequence ID" value="QHN78183.1"/>
    <property type="molecule type" value="Genomic_DNA"/>
</dbReference>
<proteinExistence type="predicted"/>
<sequence>MVQNPLKTRNSKIYCRSFTIPHLDKMLIGEEILMIGNLLLDFVFTWDAISFHGKGKSKQRRVGVVQKPSIRLCVLRKLNLCPFNNYLKSCIVDINMHLELDLYFLRDLVNQKAIYISYIPSTICASV</sequence>